<dbReference type="CDD" id="cd07566">
    <property type="entry name" value="ScNTA1_like"/>
    <property type="match status" value="1"/>
</dbReference>
<dbReference type="SUPFAM" id="SSF56317">
    <property type="entry name" value="Carbon-nitrogen hydrolase"/>
    <property type="match status" value="1"/>
</dbReference>
<dbReference type="AlphaFoldDB" id="A5DK94"/>
<sequence length="305" mass="33539">MHLRIAAVQTTAVVGQVKSNMANISKLVASSIARTPVDILLLPELALTGYNFKSPGAIEPFLEPTAAGTSTEFARSLSKKYNCFTLIGYPEKEKSITYNAAVFTSPAGDVLHHYRKCHLYETDEVWGCSENPGPKFESFKFVADKEYYHGQKDPHEKLPTITASTGICMDLNPYKFEAPFTAFEMARSCLANGVSLILCPMAWLSITAVGGTNRHPNQPETDTVGYWIQRFSPLVESEHPVAVVTCNRVGQEDNLLFAGSSAAFTFEGKRNPTNPVKIAGALPCDQPAVRVFEMEVAETYETQEK</sequence>
<dbReference type="eggNOG" id="ENOG502QVBD">
    <property type="taxonomic scope" value="Eukaryota"/>
</dbReference>
<dbReference type="GO" id="GO:0008418">
    <property type="term" value="F:protein-N-terminal asparagine amidohydrolase activity"/>
    <property type="evidence" value="ECO:0007669"/>
    <property type="project" value="InterPro"/>
</dbReference>
<dbReference type="EMBL" id="CH408158">
    <property type="protein sequence ID" value="EDK39597.2"/>
    <property type="molecule type" value="Genomic_DNA"/>
</dbReference>
<dbReference type="Gene3D" id="3.60.110.10">
    <property type="entry name" value="Carbon-nitrogen hydrolase"/>
    <property type="match status" value="1"/>
</dbReference>
<dbReference type="InterPro" id="IPR003010">
    <property type="entry name" value="C-N_Hydrolase"/>
</dbReference>
<evidence type="ECO:0000259" key="1">
    <source>
        <dbReference type="PROSITE" id="PS50263"/>
    </source>
</evidence>
<dbReference type="PANTHER" id="PTHR11750">
    <property type="entry name" value="PROTEIN N-TERMINAL AMIDASE"/>
    <property type="match status" value="1"/>
</dbReference>
<dbReference type="GO" id="GO:0070773">
    <property type="term" value="F:protein-N-terminal glutamine amidohydrolase activity"/>
    <property type="evidence" value="ECO:0007669"/>
    <property type="project" value="InterPro"/>
</dbReference>
<dbReference type="RefSeq" id="XP_001484314.2">
    <property type="nucleotide sequence ID" value="XM_001484264.1"/>
</dbReference>
<dbReference type="KEGG" id="pgu:PGUG_03695"/>
<dbReference type="PANTHER" id="PTHR11750:SF26">
    <property type="entry name" value="PROTEIN N-TERMINAL AMIDASE"/>
    <property type="match status" value="1"/>
</dbReference>
<dbReference type="GO" id="GO:0030163">
    <property type="term" value="P:protein catabolic process"/>
    <property type="evidence" value="ECO:0007669"/>
    <property type="project" value="TreeGrafter"/>
</dbReference>
<name>A5DK94_PICGU</name>
<dbReference type="InParanoid" id="A5DK94"/>
<evidence type="ECO:0000313" key="2">
    <source>
        <dbReference type="EMBL" id="EDK39597.2"/>
    </source>
</evidence>
<dbReference type="VEuPathDB" id="FungiDB:PGUG_03695"/>
<gene>
    <name evidence="2" type="ORF">PGUG_03695</name>
</gene>
<dbReference type="OrthoDB" id="201515at2759"/>
<dbReference type="InterPro" id="IPR039703">
    <property type="entry name" value="Nta1"/>
</dbReference>
<accession>A5DK94</accession>
<dbReference type="Proteomes" id="UP000001997">
    <property type="component" value="Unassembled WGS sequence"/>
</dbReference>
<dbReference type="InterPro" id="IPR036526">
    <property type="entry name" value="C-N_Hydrolase_sf"/>
</dbReference>
<dbReference type="STRING" id="294746.A5DK94"/>
<organism evidence="2 3">
    <name type="scientific">Meyerozyma guilliermondii (strain ATCC 6260 / CBS 566 / DSM 6381 / JCM 1539 / NBRC 10279 / NRRL Y-324)</name>
    <name type="common">Yeast</name>
    <name type="synonym">Candida guilliermondii</name>
    <dbReference type="NCBI Taxonomy" id="294746"/>
    <lineage>
        <taxon>Eukaryota</taxon>
        <taxon>Fungi</taxon>
        <taxon>Dikarya</taxon>
        <taxon>Ascomycota</taxon>
        <taxon>Saccharomycotina</taxon>
        <taxon>Pichiomycetes</taxon>
        <taxon>Debaryomycetaceae</taxon>
        <taxon>Meyerozyma</taxon>
    </lineage>
</organism>
<dbReference type="GeneID" id="5126302"/>
<keyword evidence="3" id="KW-1185">Reference proteome</keyword>
<dbReference type="OMA" id="MPMAWLL"/>
<dbReference type="Pfam" id="PF00795">
    <property type="entry name" value="CN_hydrolase"/>
    <property type="match status" value="1"/>
</dbReference>
<proteinExistence type="predicted"/>
<protein>
    <recommendedName>
        <fullName evidence="1">CN hydrolase domain-containing protein</fullName>
    </recommendedName>
</protein>
<reference evidence="2 3" key="1">
    <citation type="journal article" date="2009" name="Nature">
        <title>Evolution of pathogenicity and sexual reproduction in eight Candida genomes.</title>
        <authorList>
            <person name="Butler G."/>
            <person name="Rasmussen M.D."/>
            <person name="Lin M.F."/>
            <person name="Santos M.A."/>
            <person name="Sakthikumar S."/>
            <person name="Munro C.A."/>
            <person name="Rheinbay E."/>
            <person name="Grabherr M."/>
            <person name="Forche A."/>
            <person name="Reedy J.L."/>
            <person name="Agrafioti I."/>
            <person name="Arnaud M.B."/>
            <person name="Bates S."/>
            <person name="Brown A.J."/>
            <person name="Brunke S."/>
            <person name="Costanzo M.C."/>
            <person name="Fitzpatrick D.A."/>
            <person name="de Groot P.W."/>
            <person name="Harris D."/>
            <person name="Hoyer L.L."/>
            <person name="Hube B."/>
            <person name="Klis F.M."/>
            <person name="Kodira C."/>
            <person name="Lennard N."/>
            <person name="Logue M.E."/>
            <person name="Martin R."/>
            <person name="Neiman A.M."/>
            <person name="Nikolaou E."/>
            <person name="Quail M.A."/>
            <person name="Quinn J."/>
            <person name="Santos M.C."/>
            <person name="Schmitzberger F.F."/>
            <person name="Sherlock G."/>
            <person name="Shah P."/>
            <person name="Silverstein K.A."/>
            <person name="Skrzypek M.S."/>
            <person name="Soll D."/>
            <person name="Staggs R."/>
            <person name="Stansfield I."/>
            <person name="Stumpf M.P."/>
            <person name="Sudbery P.E."/>
            <person name="Srikantha T."/>
            <person name="Zeng Q."/>
            <person name="Berman J."/>
            <person name="Berriman M."/>
            <person name="Heitman J."/>
            <person name="Gow N.A."/>
            <person name="Lorenz M.C."/>
            <person name="Birren B.W."/>
            <person name="Kellis M."/>
            <person name="Cuomo C.A."/>
        </authorList>
    </citation>
    <scope>NUCLEOTIDE SEQUENCE [LARGE SCALE GENOMIC DNA]</scope>
    <source>
        <strain evidence="3">ATCC 6260 / CBS 566 / DSM 6381 / JCM 1539 / NBRC 10279 / NRRL Y-324</strain>
    </source>
</reference>
<evidence type="ECO:0000313" key="3">
    <source>
        <dbReference type="Proteomes" id="UP000001997"/>
    </source>
</evidence>
<dbReference type="PROSITE" id="PS50263">
    <property type="entry name" value="CN_HYDROLASE"/>
    <property type="match status" value="1"/>
</dbReference>
<feature type="domain" description="CN hydrolase" evidence="1">
    <location>
        <begin position="3"/>
        <end position="296"/>
    </location>
</feature>
<dbReference type="HOGENOM" id="CLU_009854_1_1_1"/>